<name>A0ABS5IJC3_9MICO</name>
<keyword evidence="1" id="KW-0812">Transmembrane</keyword>
<sequence>MSARTVQWRRRLYLVLALAVASAAGNAVVYEFLAGRNPIFLLNVAISLLVAVALLLPALRRKLWPRK</sequence>
<dbReference type="RefSeq" id="WP_211540602.1">
    <property type="nucleotide sequence ID" value="NZ_JAGTUK010000001.1"/>
</dbReference>
<evidence type="ECO:0000256" key="1">
    <source>
        <dbReference type="SAM" id="Phobius"/>
    </source>
</evidence>
<feature type="transmembrane region" description="Helical" evidence="1">
    <location>
        <begin position="39"/>
        <end position="59"/>
    </location>
</feature>
<feature type="transmembrane region" description="Helical" evidence="1">
    <location>
        <begin position="12"/>
        <end position="33"/>
    </location>
</feature>
<comment type="caution">
    <text evidence="2">The sequence shown here is derived from an EMBL/GenBank/DDBJ whole genome shotgun (WGS) entry which is preliminary data.</text>
</comment>
<reference evidence="2 3" key="1">
    <citation type="submission" date="2021-04" db="EMBL/GenBank/DDBJ databases">
        <title>Whole genome analysis of root endophytic bacterium Microbacterium paraoxydans ku-mp colonizing RP-bio226 rice variety.</title>
        <authorList>
            <person name="Ulaganathan K."/>
            <person name="Latha B."/>
        </authorList>
    </citation>
    <scope>NUCLEOTIDE SEQUENCE [LARGE SCALE GENOMIC DNA]</scope>
    <source>
        <strain evidence="3">ku-mp</strain>
    </source>
</reference>
<keyword evidence="1" id="KW-1133">Transmembrane helix</keyword>
<keyword evidence="1" id="KW-0472">Membrane</keyword>
<gene>
    <name evidence="2" type="ORF">KE274_01875</name>
</gene>
<protein>
    <submittedName>
        <fullName evidence="2">Uncharacterized protein</fullName>
    </submittedName>
</protein>
<dbReference type="Proteomes" id="UP000678243">
    <property type="component" value="Unassembled WGS sequence"/>
</dbReference>
<organism evidence="2 3">
    <name type="scientific">Microbacterium paraoxydans</name>
    <dbReference type="NCBI Taxonomy" id="199592"/>
    <lineage>
        <taxon>Bacteria</taxon>
        <taxon>Bacillati</taxon>
        <taxon>Actinomycetota</taxon>
        <taxon>Actinomycetes</taxon>
        <taxon>Micrococcales</taxon>
        <taxon>Microbacteriaceae</taxon>
        <taxon>Microbacterium</taxon>
    </lineage>
</organism>
<accession>A0ABS5IJC3</accession>
<proteinExistence type="predicted"/>
<dbReference type="EMBL" id="JAGTUK010000001">
    <property type="protein sequence ID" value="MBS0022851.1"/>
    <property type="molecule type" value="Genomic_DNA"/>
</dbReference>
<evidence type="ECO:0000313" key="3">
    <source>
        <dbReference type="Proteomes" id="UP000678243"/>
    </source>
</evidence>
<evidence type="ECO:0000313" key="2">
    <source>
        <dbReference type="EMBL" id="MBS0022851.1"/>
    </source>
</evidence>
<keyword evidence="3" id="KW-1185">Reference proteome</keyword>